<evidence type="ECO:0000256" key="2">
    <source>
        <dbReference type="ARBA" id="ARBA00006070"/>
    </source>
</evidence>
<comment type="caution">
    <text evidence="7">The sequence shown here is derived from an EMBL/GenBank/DDBJ whole genome shotgun (WGS) entry which is preliminary data.</text>
</comment>
<evidence type="ECO:0000256" key="3">
    <source>
        <dbReference type="ARBA" id="ARBA00022692"/>
    </source>
</evidence>
<gene>
    <name evidence="7" type="ORF">CCMP2556_LOCUS2811</name>
</gene>
<evidence type="ECO:0000256" key="5">
    <source>
        <dbReference type="ARBA" id="ARBA00023136"/>
    </source>
</evidence>
<dbReference type="Pfam" id="PF03248">
    <property type="entry name" value="Rer1"/>
    <property type="match status" value="1"/>
</dbReference>
<name>A0ABP0HRJ8_9DINO</name>
<dbReference type="EMBL" id="CAXAMN010001113">
    <property type="protein sequence ID" value="CAK8992327.1"/>
    <property type="molecule type" value="Genomic_DNA"/>
</dbReference>
<evidence type="ECO:0000256" key="4">
    <source>
        <dbReference type="ARBA" id="ARBA00022989"/>
    </source>
</evidence>
<dbReference type="PANTHER" id="PTHR10743">
    <property type="entry name" value="PROTEIN RER1"/>
    <property type="match status" value="1"/>
</dbReference>
<comment type="similarity">
    <text evidence="2">Belongs to the RER1 family.</text>
</comment>
<sequence length="308" mass="34860">MTSTGDVLNISFGHGGLPTLHAGYWYAIVLNAELTGLEASTSSALGFVLACGQEALESSALSLKEPDGSNLQLRSGSAATLDRNEEIEGNTEGNTVKLPQSEAIMEAIIRSSKPLPIGPPEDKELFDWKRLDRILLQLSDPLVPWQRSRWLLLVALELIFAWRIFSLERHYFAAYMLAIYILNQVLLFLSPSTDDDEFSRHTSSEYRPFVRALSEFRLWCRGTVATLAAFLVTFVDDLDMDVDGGALLVYFVLLFIYTMKQQIMHMIQYGYVPWNKPKKRVPKEELWMCKLKTSVEKNMCAHQFQALP</sequence>
<reference evidence="7 8" key="1">
    <citation type="submission" date="2024-02" db="EMBL/GenBank/DDBJ databases">
        <authorList>
            <person name="Chen Y."/>
            <person name="Shah S."/>
            <person name="Dougan E. K."/>
            <person name="Thang M."/>
            <person name="Chan C."/>
        </authorList>
    </citation>
    <scope>NUCLEOTIDE SEQUENCE [LARGE SCALE GENOMIC DNA]</scope>
</reference>
<feature type="transmembrane region" description="Helical" evidence="6">
    <location>
        <begin position="242"/>
        <end position="259"/>
    </location>
</feature>
<keyword evidence="4 6" id="KW-1133">Transmembrane helix</keyword>
<evidence type="ECO:0000313" key="8">
    <source>
        <dbReference type="Proteomes" id="UP001642484"/>
    </source>
</evidence>
<evidence type="ECO:0000256" key="6">
    <source>
        <dbReference type="SAM" id="Phobius"/>
    </source>
</evidence>
<feature type="transmembrane region" description="Helical" evidence="6">
    <location>
        <begin position="171"/>
        <end position="190"/>
    </location>
</feature>
<comment type="subcellular location">
    <subcellularLocation>
        <location evidence="1">Membrane</location>
        <topology evidence="1">Multi-pass membrane protein</topology>
    </subcellularLocation>
</comment>
<keyword evidence="3 6" id="KW-0812">Transmembrane</keyword>
<evidence type="ECO:0000256" key="1">
    <source>
        <dbReference type="ARBA" id="ARBA00004141"/>
    </source>
</evidence>
<dbReference type="PANTHER" id="PTHR10743:SF0">
    <property type="entry name" value="PROTEIN RER1"/>
    <property type="match status" value="1"/>
</dbReference>
<organism evidence="7 8">
    <name type="scientific">Durusdinium trenchii</name>
    <dbReference type="NCBI Taxonomy" id="1381693"/>
    <lineage>
        <taxon>Eukaryota</taxon>
        <taxon>Sar</taxon>
        <taxon>Alveolata</taxon>
        <taxon>Dinophyceae</taxon>
        <taxon>Suessiales</taxon>
        <taxon>Symbiodiniaceae</taxon>
        <taxon>Durusdinium</taxon>
    </lineage>
</organism>
<dbReference type="Proteomes" id="UP001642484">
    <property type="component" value="Unassembled WGS sequence"/>
</dbReference>
<keyword evidence="8" id="KW-1185">Reference proteome</keyword>
<proteinExistence type="inferred from homology"/>
<keyword evidence="5 6" id="KW-0472">Membrane</keyword>
<dbReference type="InterPro" id="IPR004932">
    <property type="entry name" value="Rer1"/>
</dbReference>
<accession>A0ABP0HRJ8</accession>
<protein>
    <submittedName>
        <fullName evidence="7">Uncharacterized protein</fullName>
    </submittedName>
</protein>
<evidence type="ECO:0000313" key="7">
    <source>
        <dbReference type="EMBL" id="CAK8992327.1"/>
    </source>
</evidence>